<dbReference type="EMBL" id="CP000738">
    <property type="protein sequence ID" value="ABR60163.1"/>
    <property type="molecule type" value="Genomic_DNA"/>
</dbReference>
<dbReference type="KEGG" id="smd:Smed_1313"/>
<evidence type="ECO:0000313" key="2">
    <source>
        <dbReference type="EMBL" id="ABR60163.1"/>
    </source>
</evidence>
<dbReference type="Proteomes" id="UP000001108">
    <property type="component" value="Chromosome"/>
</dbReference>
<accession>A6U933</accession>
<keyword evidence="1" id="KW-1133">Transmembrane helix</keyword>
<sequence length="299" mass="33536">MNVSSLYEAFMHFLPRTLLIGHLAWLLSFGVAVAETGNVQPTEYTLPVRIVAEPEEAQDAVRDRERSLELQEKDLAQQTSVASSTEEIVSWTMVQVVLTTLSLVGLFYTLYLTRRATKAAENGVRIAMEIGVKQVEGHLSTEGARLWASSEDGTSFAPEFRFKLQNTGQSPIHAGQVQAELLVLEGDDVTVRYPLEAVPYLRNFSILAAGGQDFTCKSSDVSLREHIEGFERQRKRVRVELAVDFRTIFGDVYQLEETYDGYGFCPNVTPEWEGTFAYDLGRVTTTYTLKVKKRHLAAL</sequence>
<feature type="transmembrane region" description="Helical" evidence="1">
    <location>
        <begin position="88"/>
        <end position="111"/>
    </location>
</feature>
<evidence type="ECO:0000313" key="3">
    <source>
        <dbReference type="Proteomes" id="UP000001108"/>
    </source>
</evidence>
<gene>
    <name evidence="2" type="ordered locus">Smed_1313</name>
</gene>
<dbReference type="HOGENOM" id="CLU_930341_0_0_5"/>
<evidence type="ECO:0000256" key="1">
    <source>
        <dbReference type="SAM" id="Phobius"/>
    </source>
</evidence>
<dbReference type="AlphaFoldDB" id="A6U933"/>
<proteinExistence type="predicted"/>
<organism evidence="2 3">
    <name type="scientific">Sinorhizobium medicae (strain WSM419)</name>
    <name type="common">Ensifer medicae</name>
    <dbReference type="NCBI Taxonomy" id="366394"/>
    <lineage>
        <taxon>Bacteria</taxon>
        <taxon>Pseudomonadati</taxon>
        <taxon>Pseudomonadota</taxon>
        <taxon>Alphaproteobacteria</taxon>
        <taxon>Hyphomicrobiales</taxon>
        <taxon>Rhizobiaceae</taxon>
        <taxon>Sinorhizobium/Ensifer group</taxon>
        <taxon>Sinorhizobium</taxon>
    </lineage>
</organism>
<evidence type="ECO:0008006" key="4">
    <source>
        <dbReference type="Google" id="ProtNLM"/>
    </source>
</evidence>
<dbReference type="eggNOG" id="ENOG502ZTW4">
    <property type="taxonomic scope" value="Bacteria"/>
</dbReference>
<reference evidence="2 3" key="2">
    <citation type="journal article" date="2010" name="Stand. Genomic Sci.">
        <title>Complete genome sequence of the Medicago microsymbiont Ensifer (Sinorhizobium) medicae strain WSM419.</title>
        <authorList>
            <person name="Reeve W."/>
            <person name="Chain P."/>
            <person name="O'Hara G."/>
            <person name="Ardley J."/>
            <person name="Nandesena K."/>
            <person name="Brau L."/>
            <person name="Tiwari R."/>
            <person name="Malfatti S."/>
            <person name="Kiss H."/>
            <person name="Lapidus A."/>
            <person name="Copeland A."/>
            <person name="Nolan M."/>
            <person name="Land M."/>
            <person name="Hauser L."/>
            <person name="Chang Y.J."/>
            <person name="Ivanova N."/>
            <person name="Mavromatis K."/>
            <person name="Markowitz V."/>
            <person name="Kyrpides N."/>
            <person name="Gollagher M."/>
            <person name="Yates R."/>
            <person name="Dilworth M."/>
            <person name="Howieson J."/>
        </authorList>
    </citation>
    <scope>NUCLEOTIDE SEQUENCE [LARGE SCALE GENOMIC DNA]</scope>
    <source>
        <strain evidence="2 3">WSM419</strain>
    </source>
</reference>
<protein>
    <recommendedName>
        <fullName evidence="4">Transmembrane protein</fullName>
    </recommendedName>
</protein>
<keyword evidence="1" id="KW-0472">Membrane</keyword>
<keyword evidence="1" id="KW-0812">Transmembrane</keyword>
<dbReference type="STRING" id="366394.Smed_1313"/>
<reference evidence="3" key="1">
    <citation type="submission" date="2007-06" db="EMBL/GenBank/DDBJ databases">
        <title>Complete sequence of Sinorhizobium medicae WSM419 chromosome.</title>
        <authorList>
            <consortium name="US DOE Joint Genome Institute"/>
            <person name="Copeland A."/>
            <person name="Lucas S."/>
            <person name="Lapidus A."/>
            <person name="Barry K."/>
            <person name="Glavina del Rio T."/>
            <person name="Dalin E."/>
            <person name="Tice H."/>
            <person name="Pitluck S."/>
            <person name="Chain P."/>
            <person name="Malfatti S."/>
            <person name="Shin M."/>
            <person name="Vergez L."/>
            <person name="Schmutz J."/>
            <person name="Larimer F."/>
            <person name="Land M."/>
            <person name="Hauser L."/>
            <person name="Kyrpides N."/>
            <person name="Mikhailova N."/>
            <person name="Reeve W.G."/>
            <person name="Richardson P."/>
        </authorList>
    </citation>
    <scope>NUCLEOTIDE SEQUENCE [LARGE SCALE GENOMIC DNA]</scope>
    <source>
        <strain evidence="3">WSM419</strain>
    </source>
</reference>
<name>A6U933_SINMW</name>